<dbReference type="InterPro" id="IPR001750">
    <property type="entry name" value="ND/Mrp_TM"/>
</dbReference>
<accession>A0A9D1VCT1</accession>
<dbReference type="Gene3D" id="1.20.5.2700">
    <property type="match status" value="1"/>
</dbReference>
<keyword evidence="4 6" id="KW-0472">Membrane</keyword>
<organism evidence="9 10">
    <name type="scientific">Candidatus Akkermansia intestinigallinarum</name>
    <dbReference type="NCBI Taxonomy" id="2838431"/>
    <lineage>
        <taxon>Bacteria</taxon>
        <taxon>Pseudomonadati</taxon>
        <taxon>Verrucomicrobiota</taxon>
        <taxon>Verrucomicrobiia</taxon>
        <taxon>Verrucomicrobiales</taxon>
        <taxon>Akkermansiaceae</taxon>
        <taxon>Akkermansia</taxon>
    </lineage>
</organism>
<comment type="caution">
    <text evidence="9">The sequence shown here is derived from an EMBL/GenBank/DDBJ whole genome shotgun (WGS) entry which is preliminary data.</text>
</comment>
<dbReference type="Pfam" id="PF00662">
    <property type="entry name" value="Proton_antipo_N"/>
    <property type="match status" value="1"/>
</dbReference>
<evidence type="ECO:0000256" key="4">
    <source>
        <dbReference type="ARBA" id="ARBA00023136"/>
    </source>
</evidence>
<evidence type="ECO:0000259" key="8">
    <source>
        <dbReference type="Pfam" id="PF00662"/>
    </source>
</evidence>
<dbReference type="NCBIfam" id="TIGR01974">
    <property type="entry name" value="NDH_I_L"/>
    <property type="match status" value="1"/>
</dbReference>
<feature type="transmembrane region" description="Helical" evidence="6">
    <location>
        <begin position="137"/>
        <end position="156"/>
    </location>
</feature>
<evidence type="ECO:0000256" key="5">
    <source>
        <dbReference type="RuleBase" id="RU000320"/>
    </source>
</evidence>
<dbReference type="PANTHER" id="PTHR42829:SF2">
    <property type="entry name" value="NADH-UBIQUINONE OXIDOREDUCTASE CHAIN 5"/>
    <property type="match status" value="1"/>
</dbReference>
<feature type="transmembrane region" description="Helical" evidence="6">
    <location>
        <begin position="81"/>
        <end position="102"/>
    </location>
</feature>
<feature type="transmembrane region" description="Helical" evidence="6">
    <location>
        <begin position="6"/>
        <end position="24"/>
    </location>
</feature>
<feature type="transmembrane region" description="Helical" evidence="6">
    <location>
        <begin position="202"/>
        <end position="223"/>
    </location>
</feature>
<dbReference type="GO" id="GO:0012505">
    <property type="term" value="C:endomembrane system"/>
    <property type="evidence" value="ECO:0007669"/>
    <property type="project" value="UniProtKB-SubCell"/>
</dbReference>
<dbReference type="InterPro" id="IPR001516">
    <property type="entry name" value="Proton_antipo_N"/>
</dbReference>
<evidence type="ECO:0000256" key="6">
    <source>
        <dbReference type="SAM" id="Phobius"/>
    </source>
</evidence>
<feature type="transmembrane region" description="Helical" evidence="6">
    <location>
        <begin position="409"/>
        <end position="433"/>
    </location>
</feature>
<evidence type="ECO:0000256" key="2">
    <source>
        <dbReference type="ARBA" id="ARBA00022692"/>
    </source>
</evidence>
<comment type="subcellular location">
    <subcellularLocation>
        <location evidence="1">Endomembrane system</location>
        <topology evidence="1">Multi-pass membrane protein</topology>
    </subcellularLocation>
    <subcellularLocation>
        <location evidence="5">Membrane</location>
        <topology evidence="5">Multi-pass membrane protein</topology>
    </subcellularLocation>
</comment>
<dbReference type="EMBL" id="DXFQ01000139">
    <property type="protein sequence ID" value="HIX20425.1"/>
    <property type="molecule type" value="Genomic_DNA"/>
</dbReference>
<feature type="transmembrane region" description="Helical" evidence="6">
    <location>
        <begin position="375"/>
        <end position="394"/>
    </location>
</feature>
<dbReference type="PRINTS" id="PR01434">
    <property type="entry name" value="NADHDHGNASE5"/>
</dbReference>
<feature type="transmembrane region" description="Helical" evidence="6">
    <location>
        <begin position="337"/>
        <end position="354"/>
    </location>
</feature>
<evidence type="ECO:0000313" key="9">
    <source>
        <dbReference type="EMBL" id="HIX20425.1"/>
    </source>
</evidence>
<feature type="transmembrane region" description="Helical" evidence="6">
    <location>
        <begin position="244"/>
        <end position="262"/>
    </location>
</feature>
<reference evidence="9" key="1">
    <citation type="journal article" date="2021" name="PeerJ">
        <title>Extensive microbial diversity within the chicken gut microbiome revealed by metagenomics and culture.</title>
        <authorList>
            <person name="Gilroy R."/>
            <person name="Ravi A."/>
            <person name="Getino M."/>
            <person name="Pursley I."/>
            <person name="Horton D.L."/>
            <person name="Alikhan N.F."/>
            <person name="Baker D."/>
            <person name="Gharbi K."/>
            <person name="Hall N."/>
            <person name="Watson M."/>
            <person name="Adriaenssens E.M."/>
            <person name="Foster-Nyarko E."/>
            <person name="Jarju S."/>
            <person name="Secka A."/>
            <person name="Antonio M."/>
            <person name="Oren A."/>
            <person name="Chaudhuri R.R."/>
            <person name="La Ragione R."/>
            <person name="Hildebrand F."/>
            <person name="Pallen M.J."/>
        </authorList>
    </citation>
    <scope>NUCLEOTIDE SEQUENCE</scope>
    <source>
        <strain evidence="9">14975</strain>
    </source>
</reference>
<dbReference type="GO" id="GO:0008137">
    <property type="term" value="F:NADH dehydrogenase (ubiquinone) activity"/>
    <property type="evidence" value="ECO:0007669"/>
    <property type="project" value="InterPro"/>
</dbReference>
<feature type="domain" description="NADH:quinone oxidoreductase/Mrp antiporter transmembrane" evidence="7">
    <location>
        <begin position="131"/>
        <end position="417"/>
    </location>
</feature>
<dbReference type="Pfam" id="PF00361">
    <property type="entry name" value="Proton_antipo_M"/>
    <property type="match status" value="1"/>
</dbReference>
<dbReference type="InterPro" id="IPR003945">
    <property type="entry name" value="NU5C-like"/>
</dbReference>
<dbReference type="PANTHER" id="PTHR42829">
    <property type="entry name" value="NADH-UBIQUINONE OXIDOREDUCTASE CHAIN 5"/>
    <property type="match status" value="1"/>
</dbReference>
<feature type="transmembrane region" description="Helical" evidence="6">
    <location>
        <begin position="114"/>
        <end position="131"/>
    </location>
</feature>
<feature type="transmembrane region" description="Helical" evidence="6">
    <location>
        <begin position="592"/>
        <end position="612"/>
    </location>
</feature>
<proteinExistence type="predicted"/>
<feature type="transmembrane region" description="Helical" evidence="6">
    <location>
        <begin position="177"/>
        <end position="196"/>
    </location>
</feature>
<dbReference type="Proteomes" id="UP000823964">
    <property type="component" value="Unassembled WGS sequence"/>
</dbReference>
<dbReference type="InterPro" id="IPR018393">
    <property type="entry name" value="NADHpl_OxRdtase_5_subgr"/>
</dbReference>
<feature type="domain" description="NADH-Ubiquinone oxidoreductase (complex I) chain 5 N-terminal" evidence="8">
    <location>
        <begin position="63"/>
        <end position="115"/>
    </location>
</feature>
<keyword evidence="2 5" id="KW-0812">Transmembrane</keyword>
<evidence type="ECO:0000313" key="10">
    <source>
        <dbReference type="Proteomes" id="UP000823964"/>
    </source>
</evidence>
<sequence length="614" mass="65576">MIQNLPWLYLLLPLIAAAINWLLFSKCPRTTAAISIISAAATLGLTIAYLCGFETGEADVYTWLPVGEGTSLSMGLLLDPMALRMMLVVTGIGLLVHIFSVGYMKGDPSNKSRYFAGLSIFMFSMSCIVLADNLAMTFIGWEMVGFSSYLLIGHWYHKDSAADAAKKAFITNRVGDFGFLIGIVLTLAAFGTLKFSDMSGTAAGLTPALLTAVILCLFCGAVGKSAQFPLHVWLPDAMEGPTPVSALIHAATMVAAGVYMMVRLQVSMGTAAFTDTACLVISIIGAATAVLAALMALQQDDIKRVLAYSTLSQLGYMIMAVGLLAGEAAMFHLYTHAWFKALLFLGAGAIIVRCHHEQDIWKMGGLAKSMPTTSLCFLMGTFALIAIPGFSGFYSKEAILDAALAKNPAFFWIGAGVAALTTFYMTRLCIVAFLGKARAEGAQHATEAGASMLLPLIILAAMAIISGNGAIADQLVPFGGFSAHGFEVGMPFYVSLGALLLGLIAAFAVYGFGKRGSDPLSGNAVSTALRRRLYIDCFYDKVLISGIQQNVARVIEAFDEMIIRGLLAQGLVWITSRIGMMLSWIQNGALNRYAFVTGFGIIIVIFLMVFMINI</sequence>
<evidence type="ECO:0000256" key="1">
    <source>
        <dbReference type="ARBA" id="ARBA00004127"/>
    </source>
</evidence>
<feature type="transmembrane region" description="Helical" evidence="6">
    <location>
        <begin position="31"/>
        <end position="50"/>
    </location>
</feature>
<feature type="transmembrane region" description="Helical" evidence="6">
    <location>
        <begin position="492"/>
        <end position="512"/>
    </location>
</feature>
<dbReference type="NCBIfam" id="NF005141">
    <property type="entry name" value="PRK06590.1"/>
    <property type="match status" value="1"/>
</dbReference>
<dbReference type="AlphaFoldDB" id="A0A9D1VCT1"/>
<evidence type="ECO:0000259" key="7">
    <source>
        <dbReference type="Pfam" id="PF00361"/>
    </source>
</evidence>
<feature type="transmembrane region" description="Helical" evidence="6">
    <location>
        <begin position="453"/>
        <end position="472"/>
    </location>
</feature>
<gene>
    <name evidence="9" type="primary">nuoL</name>
    <name evidence="9" type="ORF">H9862_07485</name>
</gene>
<dbReference type="PRINTS" id="PR01435">
    <property type="entry name" value="NPOXDRDTASE5"/>
</dbReference>
<evidence type="ECO:0000256" key="3">
    <source>
        <dbReference type="ARBA" id="ARBA00022989"/>
    </source>
</evidence>
<dbReference type="GO" id="GO:0042773">
    <property type="term" value="P:ATP synthesis coupled electron transport"/>
    <property type="evidence" value="ECO:0007669"/>
    <property type="project" value="InterPro"/>
</dbReference>
<dbReference type="GO" id="GO:0016020">
    <property type="term" value="C:membrane"/>
    <property type="evidence" value="ECO:0007669"/>
    <property type="project" value="UniProtKB-SubCell"/>
</dbReference>
<keyword evidence="3 6" id="KW-1133">Transmembrane helix</keyword>
<dbReference type="GO" id="GO:0015990">
    <property type="term" value="P:electron transport coupled proton transport"/>
    <property type="evidence" value="ECO:0007669"/>
    <property type="project" value="TreeGrafter"/>
</dbReference>
<protein>
    <submittedName>
        <fullName evidence="9">NADH-quinone oxidoreductase subunit L</fullName>
    </submittedName>
</protein>
<dbReference type="GO" id="GO:0003954">
    <property type="term" value="F:NADH dehydrogenase activity"/>
    <property type="evidence" value="ECO:0007669"/>
    <property type="project" value="TreeGrafter"/>
</dbReference>
<reference evidence="9" key="2">
    <citation type="submission" date="2021-04" db="EMBL/GenBank/DDBJ databases">
        <authorList>
            <person name="Gilroy R."/>
        </authorList>
    </citation>
    <scope>NUCLEOTIDE SEQUENCE</scope>
    <source>
        <strain evidence="9">14975</strain>
    </source>
</reference>
<feature type="transmembrane region" description="Helical" evidence="6">
    <location>
        <begin position="305"/>
        <end position="325"/>
    </location>
</feature>
<name>A0A9D1VCT1_9BACT</name>
<feature type="transmembrane region" description="Helical" evidence="6">
    <location>
        <begin position="268"/>
        <end position="293"/>
    </location>
</feature>